<gene>
    <name evidence="3" type="ORF">BSAL_65830</name>
</gene>
<dbReference type="PROSITE" id="PS50191">
    <property type="entry name" value="CRAL_TRIO"/>
    <property type="match status" value="1"/>
</dbReference>
<dbReference type="GO" id="GO:0012505">
    <property type="term" value="C:endomembrane system"/>
    <property type="evidence" value="ECO:0007669"/>
    <property type="project" value="TreeGrafter"/>
</dbReference>
<feature type="domain" description="CRAL-TRIO" evidence="2">
    <location>
        <begin position="69"/>
        <end position="235"/>
    </location>
</feature>
<reference evidence="4" key="1">
    <citation type="submission" date="2015-09" db="EMBL/GenBank/DDBJ databases">
        <authorList>
            <consortium name="Pathogen Informatics"/>
        </authorList>
    </citation>
    <scope>NUCLEOTIDE SEQUENCE [LARGE SCALE GENOMIC DNA]</scope>
    <source>
        <strain evidence="4">Lake Konstanz</strain>
    </source>
</reference>
<dbReference type="Proteomes" id="UP000051952">
    <property type="component" value="Unassembled WGS sequence"/>
</dbReference>
<dbReference type="AlphaFoldDB" id="A0A0S4ITC7"/>
<accession>A0A0S4ITC7</accession>
<feature type="region of interest" description="Disordered" evidence="1">
    <location>
        <begin position="446"/>
        <end position="469"/>
    </location>
</feature>
<evidence type="ECO:0000313" key="4">
    <source>
        <dbReference type="Proteomes" id="UP000051952"/>
    </source>
</evidence>
<dbReference type="InterPro" id="IPR001251">
    <property type="entry name" value="CRAL-TRIO_dom"/>
</dbReference>
<evidence type="ECO:0000259" key="2">
    <source>
        <dbReference type="PROSITE" id="PS50191"/>
    </source>
</evidence>
<dbReference type="OrthoDB" id="251950at2759"/>
<proteinExistence type="predicted"/>
<keyword evidence="4" id="KW-1185">Reference proteome</keyword>
<dbReference type="VEuPathDB" id="TriTrypDB:BSAL_65830"/>
<dbReference type="CDD" id="cd00170">
    <property type="entry name" value="SEC14"/>
    <property type="match status" value="1"/>
</dbReference>
<protein>
    <recommendedName>
        <fullName evidence="2">CRAL-TRIO domain-containing protein</fullName>
    </recommendedName>
</protein>
<dbReference type="Pfam" id="PF00650">
    <property type="entry name" value="CRAL_TRIO"/>
    <property type="match status" value="1"/>
</dbReference>
<evidence type="ECO:0000256" key="1">
    <source>
        <dbReference type="SAM" id="MobiDB-lite"/>
    </source>
</evidence>
<dbReference type="Gene3D" id="3.40.525.10">
    <property type="entry name" value="CRAL-TRIO lipid binding domain"/>
    <property type="match status" value="1"/>
</dbReference>
<dbReference type="PANTHER" id="PTHR46384:SF2">
    <property type="entry name" value="CRAL-TRIO DOMAIN-CONTAINING PROTEIN"/>
    <property type="match status" value="1"/>
</dbReference>
<feature type="region of interest" description="Disordered" evidence="1">
    <location>
        <begin position="532"/>
        <end position="553"/>
    </location>
</feature>
<dbReference type="SUPFAM" id="SSF52087">
    <property type="entry name" value="CRAL/TRIO domain"/>
    <property type="match status" value="1"/>
</dbReference>
<organism evidence="3 4">
    <name type="scientific">Bodo saltans</name>
    <name type="common">Flagellated protozoan</name>
    <dbReference type="NCBI Taxonomy" id="75058"/>
    <lineage>
        <taxon>Eukaryota</taxon>
        <taxon>Discoba</taxon>
        <taxon>Euglenozoa</taxon>
        <taxon>Kinetoplastea</taxon>
        <taxon>Metakinetoplastina</taxon>
        <taxon>Eubodonida</taxon>
        <taxon>Bodonidae</taxon>
        <taxon>Bodo</taxon>
    </lineage>
</organism>
<dbReference type="InterPro" id="IPR055777">
    <property type="entry name" value="DUF7353"/>
</dbReference>
<dbReference type="PANTHER" id="PTHR46384">
    <property type="entry name" value="MOTILE SPERM DOMAIN-CONTAINING PROTEIN 2"/>
    <property type="match status" value="1"/>
</dbReference>
<sequence length="650" mass="74837">MSVLQQLADLEHHRRPLDEVKRQLNIHHDEFDCWIYGFLENFFKLQLLWLQKLRRRDTMERNELACFEITDYMRDNMAKGIIQHIGDDKEGRPTFYIVTKRDSPTAKRREENMRNFDMWVSYGSKLRSHDKRCRLTMLINQKDASMWSNTDMTFQADVAMRIAKYYPGVVEKLYLCKMSNTLATLAKPIFSRLPAIVSDRIQIFTDSDLKKGKLLELFDEHILPTDLGGRNDCDQPSHWAAYARSCVQHFEALQEAVGTRGYGVKEWELDVLQQADMRNRENEITSPRLVQFELTNSHDRAAVEKMNFSGVFENNKSLRASSSSMHNRAEAAHLASSNHTLTTPLKVMHRRTESKSQEQHRENDFPAFAGSIVKENSQTYRLQSISHARRASEVYEAYQQHVQQHVTHSNYDGGFDDGARDLESCESDEDYRLRCAAVANTDNDANITLASDDTNQRKPKRRSSSFSSETRRLLQQHLVIEYVDEGVERHLASGDPFRSGIAGPSIIETPPSTSVFNNGVTVPKGLTSGEKISGTSPQHHDEHRQGTKHCHQQPHHLQKSSWWSSTRVKAISVFLSSFLRLLAERMRFRIGKHGLLTNLVQLFKQTCILLHRLRILESRTRALRCDIHCYLPLIKSPLCDVPVAVDRLTS</sequence>
<name>A0A0S4ITC7_BODSA</name>
<evidence type="ECO:0000313" key="3">
    <source>
        <dbReference type="EMBL" id="CUF79933.1"/>
    </source>
</evidence>
<dbReference type="InterPro" id="IPR053012">
    <property type="entry name" value="ER-organelle_contact"/>
</dbReference>
<dbReference type="Pfam" id="PF24044">
    <property type="entry name" value="DUF7353"/>
    <property type="match status" value="1"/>
</dbReference>
<dbReference type="GO" id="GO:0140284">
    <property type="term" value="C:endoplasmic reticulum-endosome membrane contact site"/>
    <property type="evidence" value="ECO:0007669"/>
    <property type="project" value="TreeGrafter"/>
</dbReference>
<dbReference type="EMBL" id="CYKH01000410">
    <property type="protein sequence ID" value="CUF79933.1"/>
    <property type="molecule type" value="Genomic_DNA"/>
</dbReference>
<dbReference type="InterPro" id="IPR036865">
    <property type="entry name" value="CRAL-TRIO_dom_sf"/>
</dbReference>